<dbReference type="Proteomes" id="UP000077381">
    <property type="component" value="Unassembled WGS sequence"/>
</dbReference>
<dbReference type="NCBIfam" id="NF007739">
    <property type="entry name" value="PRK10419.1"/>
    <property type="match status" value="2"/>
</dbReference>
<proteinExistence type="inferred from homology"/>
<keyword evidence="7" id="KW-1185">Reference proteome</keyword>
<sequence length="544" mass="58483">MTRPPNREPVLRVRDLTVTYHGIDSPITAVRGVDLDIMPGEVVALVGESGSGKSSTAHAVVGLLPPGSRMTGSIRVDGVEMSTLSQARLCDIRGRVIGFVPQDPSLSLDPTKRVGDQVAEVLRIHDATSQRAARSRAVDLLEAAGLPDPAVRAKQYPHELSGGMRQRVLIAAALACRPALVIADEPTSALDVTVQAQILDSLDQLTRDMGTAVLLVTHDLGVAADRARRVVVMSTGRIVEHGTPQTVLRSPAHSYTQRLIASIPTLGTAMARGRPEPREATPLLVAHRLVKEYRHPGRSGRRRSRFRAVDDVSFTIGKGETFAIVGESGSGKSTTARLITRLTSATAGDLTLGGIDLARTKGEALRQMRKRIQLVHQNPDASLDPRMTVEAIVEEPMWAFGVGTAPLRRARAADLVDQVALPRSVLQRRARELSGGQRQRVAIARALALQPELLVCDEPVSALDVTVQAQILDLLTGLQAELGLSYLFISHDLAVVGQISDRVAVMRNGRILELGTTEEIFSAPQSAYTRQLLDAIPGRGVFSA</sequence>
<feature type="domain" description="ABC transporter" evidence="5">
    <location>
        <begin position="11"/>
        <end position="260"/>
    </location>
</feature>
<dbReference type="AlphaFoldDB" id="A0A177HNF1"/>
<gene>
    <name evidence="6" type="primary">gsiA_2</name>
    <name evidence="6" type="ORF">STSP_49070</name>
</gene>
<dbReference type="SMART" id="SM00382">
    <property type="entry name" value="AAA"/>
    <property type="match status" value="2"/>
</dbReference>
<dbReference type="InterPro" id="IPR027417">
    <property type="entry name" value="P-loop_NTPase"/>
</dbReference>
<feature type="domain" description="ABC transporter" evidence="5">
    <location>
        <begin position="284"/>
        <end position="533"/>
    </location>
</feature>
<evidence type="ECO:0000259" key="5">
    <source>
        <dbReference type="PROSITE" id="PS50893"/>
    </source>
</evidence>
<keyword evidence="4 6" id="KW-0067">ATP-binding</keyword>
<dbReference type="PATRIC" id="fig|1716141.3.peg.5150"/>
<dbReference type="STRING" id="1716141.STSP_49070"/>
<dbReference type="NCBIfam" id="NF008453">
    <property type="entry name" value="PRK11308.1"/>
    <property type="match status" value="2"/>
</dbReference>
<dbReference type="SUPFAM" id="SSF52540">
    <property type="entry name" value="P-loop containing nucleoside triphosphate hydrolases"/>
    <property type="match status" value="2"/>
</dbReference>
<keyword evidence="2" id="KW-0813">Transport</keyword>
<reference evidence="6 7" key="1">
    <citation type="submission" date="2015-12" db="EMBL/GenBank/DDBJ databases">
        <title>Genome sequence of Streptomyces sp. G25.</title>
        <authorList>
            <person name="Poehlein A."/>
            <person name="Roettig A."/>
            <person name="Hiessl S."/>
            <person name="Hauschild P."/>
            <person name="Schauer J."/>
            <person name="Madkour M.H."/>
            <person name="Al-Ansari A.M."/>
            <person name="Almakishah N.H."/>
            <person name="Steinbuechel A."/>
            <person name="Daniel R."/>
        </authorList>
    </citation>
    <scope>NUCLEOTIDE SEQUENCE [LARGE SCALE GENOMIC DNA]</scope>
    <source>
        <strain evidence="7">G25(2015)</strain>
    </source>
</reference>
<dbReference type="Pfam" id="PF08352">
    <property type="entry name" value="oligo_HPY"/>
    <property type="match status" value="2"/>
</dbReference>
<dbReference type="GO" id="GO:0016887">
    <property type="term" value="F:ATP hydrolysis activity"/>
    <property type="evidence" value="ECO:0007669"/>
    <property type="project" value="InterPro"/>
</dbReference>
<dbReference type="InterPro" id="IPR050319">
    <property type="entry name" value="ABC_transp_ATP-bind"/>
</dbReference>
<evidence type="ECO:0000256" key="4">
    <source>
        <dbReference type="ARBA" id="ARBA00022840"/>
    </source>
</evidence>
<dbReference type="FunFam" id="3.40.50.300:FF:000016">
    <property type="entry name" value="Oligopeptide ABC transporter ATP-binding component"/>
    <property type="match status" value="1"/>
</dbReference>
<dbReference type="PANTHER" id="PTHR43776:SF7">
    <property type="entry name" value="D,D-DIPEPTIDE TRANSPORT ATP-BINDING PROTEIN DDPF-RELATED"/>
    <property type="match status" value="1"/>
</dbReference>
<dbReference type="InterPro" id="IPR003593">
    <property type="entry name" value="AAA+_ATPase"/>
</dbReference>
<dbReference type="Gene3D" id="3.40.50.300">
    <property type="entry name" value="P-loop containing nucleotide triphosphate hydrolases"/>
    <property type="match status" value="2"/>
</dbReference>
<dbReference type="InterPro" id="IPR003439">
    <property type="entry name" value="ABC_transporter-like_ATP-bd"/>
</dbReference>
<organism evidence="6 7">
    <name type="scientific">Streptomyces jeddahensis</name>
    <dbReference type="NCBI Taxonomy" id="1716141"/>
    <lineage>
        <taxon>Bacteria</taxon>
        <taxon>Bacillati</taxon>
        <taxon>Actinomycetota</taxon>
        <taxon>Actinomycetes</taxon>
        <taxon>Kitasatosporales</taxon>
        <taxon>Streptomycetaceae</taxon>
        <taxon>Streptomyces</taxon>
    </lineage>
</organism>
<keyword evidence="3" id="KW-0547">Nucleotide-binding</keyword>
<comment type="caution">
    <text evidence="6">The sequence shown here is derived from an EMBL/GenBank/DDBJ whole genome shotgun (WGS) entry which is preliminary data.</text>
</comment>
<evidence type="ECO:0000256" key="2">
    <source>
        <dbReference type="ARBA" id="ARBA00022448"/>
    </source>
</evidence>
<dbReference type="RefSeq" id="WP_067281917.1">
    <property type="nucleotide sequence ID" value="NZ_LOHS01000102.1"/>
</dbReference>
<dbReference type="InterPro" id="IPR017871">
    <property type="entry name" value="ABC_transporter-like_CS"/>
</dbReference>
<accession>A0A177HNF1</accession>
<dbReference type="GO" id="GO:0055085">
    <property type="term" value="P:transmembrane transport"/>
    <property type="evidence" value="ECO:0007669"/>
    <property type="project" value="UniProtKB-ARBA"/>
</dbReference>
<evidence type="ECO:0000256" key="1">
    <source>
        <dbReference type="ARBA" id="ARBA00005417"/>
    </source>
</evidence>
<comment type="similarity">
    <text evidence="1">Belongs to the ABC transporter superfamily.</text>
</comment>
<evidence type="ECO:0000313" key="7">
    <source>
        <dbReference type="Proteomes" id="UP000077381"/>
    </source>
</evidence>
<evidence type="ECO:0000313" key="6">
    <source>
        <dbReference type="EMBL" id="OAH11738.1"/>
    </source>
</evidence>
<name>A0A177HNF1_9ACTN</name>
<dbReference type="EC" id="3.6.3.-" evidence="6"/>
<dbReference type="EMBL" id="LOHS01000102">
    <property type="protein sequence ID" value="OAH11738.1"/>
    <property type="molecule type" value="Genomic_DNA"/>
</dbReference>
<keyword evidence="6" id="KW-0378">Hydrolase</keyword>
<dbReference type="GO" id="GO:0005524">
    <property type="term" value="F:ATP binding"/>
    <property type="evidence" value="ECO:0007669"/>
    <property type="project" value="UniProtKB-KW"/>
</dbReference>
<dbReference type="Pfam" id="PF00005">
    <property type="entry name" value="ABC_tran"/>
    <property type="match status" value="2"/>
</dbReference>
<dbReference type="PANTHER" id="PTHR43776">
    <property type="entry name" value="TRANSPORT ATP-BINDING PROTEIN"/>
    <property type="match status" value="1"/>
</dbReference>
<dbReference type="CDD" id="cd03257">
    <property type="entry name" value="ABC_NikE_OppD_transporters"/>
    <property type="match status" value="2"/>
</dbReference>
<dbReference type="PROSITE" id="PS00211">
    <property type="entry name" value="ABC_TRANSPORTER_1"/>
    <property type="match status" value="2"/>
</dbReference>
<protein>
    <submittedName>
        <fullName evidence="6">Glutathione import ATP-binding protein GsiA</fullName>
        <ecNumber evidence="6">3.6.3.-</ecNumber>
    </submittedName>
</protein>
<dbReference type="PROSITE" id="PS50893">
    <property type="entry name" value="ABC_TRANSPORTER_2"/>
    <property type="match status" value="2"/>
</dbReference>
<evidence type="ECO:0000256" key="3">
    <source>
        <dbReference type="ARBA" id="ARBA00022741"/>
    </source>
</evidence>
<dbReference type="OrthoDB" id="4008250at2"/>
<dbReference type="InterPro" id="IPR013563">
    <property type="entry name" value="Oligopep_ABC_C"/>
</dbReference>
<dbReference type="GO" id="GO:0015833">
    <property type="term" value="P:peptide transport"/>
    <property type="evidence" value="ECO:0007669"/>
    <property type="project" value="InterPro"/>
</dbReference>